<dbReference type="InterPro" id="IPR003593">
    <property type="entry name" value="AAA+_ATPase"/>
</dbReference>
<sequence>MRSYREVMDAVALEKLSYAYGTVQAVEDVSLRIAAGEVVAVLGPNGAGKSTTLLMLLGLLPPRTGTVRLFGRTPAAAVAAGQVGAMPQVGGLLPHATVGDLLRFLHDVYPKPMPVAEALDLADLTELARRPAERLSGGQAQRLRFAMAVIGRPDLLVLDEPTAALDVSARRAFWAAMRGYGRTVLFSTHYLEEADANADRIVVLDRGRVIADGTAAEVKRRVDVRTVSVALTTADYSVLPGVVAVHRRNDRAVLTTTDADETVLALAAAGLLRDLEVGGADLESAFLALTAREA</sequence>
<dbReference type="InterPro" id="IPR017871">
    <property type="entry name" value="ABC_transporter-like_CS"/>
</dbReference>
<dbReference type="InterPro" id="IPR027417">
    <property type="entry name" value="P-loop_NTPase"/>
</dbReference>
<feature type="domain" description="ABC transporter" evidence="6">
    <location>
        <begin position="11"/>
        <end position="231"/>
    </location>
</feature>
<comment type="subcellular location">
    <subcellularLocation>
        <location evidence="1">Cell membrane</location>
        <topology evidence="1">Peripheral membrane protein</topology>
    </subcellularLocation>
</comment>
<dbReference type="EMBL" id="BMPI01000047">
    <property type="protein sequence ID" value="GGM62863.1"/>
    <property type="molecule type" value="Genomic_DNA"/>
</dbReference>
<evidence type="ECO:0000313" key="8">
    <source>
        <dbReference type="Proteomes" id="UP000642070"/>
    </source>
</evidence>
<keyword evidence="8" id="KW-1185">Reference proteome</keyword>
<reference evidence="7" key="2">
    <citation type="submission" date="2020-09" db="EMBL/GenBank/DDBJ databases">
        <authorList>
            <person name="Sun Q."/>
            <person name="Ohkuma M."/>
        </authorList>
    </citation>
    <scope>NUCLEOTIDE SEQUENCE</scope>
    <source>
        <strain evidence="7">JCM 19831</strain>
    </source>
</reference>
<evidence type="ECO:0000256" key="3">
    <source>
        <dbReference type="ARBA" id="ARBA00022741"/>
    </source>
</evidence>
<organism evidence="7 8">
    <name type="scientific">Dactylosporangium sucinum</name>
    <dbReference type="NCBI Taxonomy" id="1424081"/>
    <lineage>
        <taxon>Bacteria</taxon>
        <taxon>Bacillati</taxon>
        <taxon>Actinomycetota</taxon>
        <taxon>Actinomycetes</taxon>
        <taxon>Micromonosporales</taxon>
        <taxon>Micromonosporaceae</taxon>
        <taxon>Dactylosporangium</taxon>
    </lineage>
</organism>
<dbReference type="Pfam" id="PF00005">
    <property type="entry name" value="ABC_tran"/>
    <property type="match status" value="1"/>
</dbReference>
<dbReference type="Gene3D" id="3.40.50.300">
    <property type="entry name" value="P-loop containing nucleotide triphosphate hydrolases"/>
    <property type="match status" value="1"/>
</dbReference>
<protein>
    <submittedName>
        <fullName evidence="7">ABC transporter ATP-binding protein</fullName>
    </submittedName>
</protein>
<dbReference type="SUPFAM" id="SSF52540">
    <property type="entry name" value="P-loop containing nucleoside triphosphate hydrolases"/>
    <property type="match status" value="1"/>
</dbReference>
<dbReference type="AlphaFoldDB" id="A0A917U6Q9"/>
<dbReference type="GO" id="GO:0016887">
    <property type="term" value="F:ATP hydrolysis activity"/>
    <property type="evidence" value="ECO:0007669"/>
    <property type="project" value="InterPro"/>
</dbReference>
<keyword evidence="3" id="KW-0547">Nucleotide-binding</keyword>
<evidence type="ECO:0000259" key="6">
    <source>
        <dbReference type="PROSITE" id="PS50893"/>
    </source>
</evidence>
<dbReference type="PANTHER" id="PTHR42711">
    <property type="entry name" value="ABC TRANSPORTER ATP-BINDING PROTEIN"/>
    <property type="match status" value="1"/>
</dbReference>
<dbReference type="CDD" id="cd03230">
    <property type="entry name" value="ABC_DR_subfamily_A"/>
    <property type="match status" value="1"/>
</dbReference>
<dbReference type="SMART" id="SM00382">
    <property type="entry name" value="AAA"/>
    <property type="match status" value="1"/>
</dbReference>
<comment type="caution">
    <text evidence="7">The sequence shown here is derived from an EMBL/GenBank/DDBJ whole genome shotgun (WGS) entry which is preliminary data.</text>
</comment>
<dbReference type="PROSITE" id="PS50893">
    <property type="entry name" value="ABC_TRANSPORTER_2"/>
    <property type="match status" value="1"/>
</dbReference>
<dbReference type="GO" id="GO:0005524">
    <property type="term" value="F:ATP binding"/>
    <property type="evidence" value="ECO:0007669"/>
    <property type="project" value="UniProtKB-KW"/>
</dbReference>
<name>A0A917U6Q9_9ACTN</name>
<accession>A0A917U6Q9</accession>
<dbReference type="Proteomes" id="UP000642070">
    <property type="component" value="Unassembled WGS sequence"/>
</dbReference>
<reference evidence="7" key="1">
    <citation type="journal article" date="2014" name="Int. J. Syst. Evol. Microbiol.">
        <title>Complete genome sequence of Corynebacterium casei LMG S-19264T (=DSM 44701T), isolated from a smear-ripened cheese.</title>
        <authorList>
            <consortium name="US DOE Joint Genome Institute (JGI-PGF)"/>
            <person name="Walter F."/>
            <person name="Albersmeier A."/>
            <person name="Kalinowski J."/>
            <person name="Ruckert C."/>
        </authorList>
    </citation>
    <scope>NUCLEOTIDE SEQUENCE</scope>
    <source>
        <strain evidence="7">JCM 19831</strain>
    </source>
</reference>
<evidence type="ECO:0000313" key="7">
    <source>
        <dbReference type="EMBL" id="GGM62863.1"/>
    </source>
</evidence>
<dbReference type="InterPro" id="IPR003439">
    <property type="entry name" value="ABC_transporter-like_ATP-bd"/>
</dbReference>
<keyword evidence="4 7" id="KW-0067">ATP-binding</keyword>
<dbReference type="PROSITE" id="PS00211">
    <property type="entry name" value="ABC_TRANSPORTER_1"/>
    <property type="match status" value="1"/>
</dbReference>
<dbReference type="GO" id="GO:0046677">
    <property type="term" value="P:response to antibiotic"/>
    <property type="evidence" value="ECO:0007669"/>
    <property type="project" value="UniProtKB-KW"/>
</dbReference>
<evidence type="ECO:0000256" key="4">
    <source>
        <dbReference type="ARBA" id="ARBA00022840"/>
    </source>
</evidence>
<evidence type="ECO:0000256" key="5">
    <source>
        <dbReference type="ARBA" id="ARBA00023251"/>
    </source>
</evidence>
<dbReference type="GO" id="GO:0005886">
    <property type="term" value="C:plasma membrane"/>
    <property type="evidence" value="ECO:0007669"/>
    <property type="project" value="UniProtKB-SubCell"/>
</dbReference>
<dbReference type="InterPro" id="IPR050763">
    <property type="entry name" value="ABC_transporter_ATP-binding"/>
</dbReference>
<dbReference type="PANTHER" id="PTHR42711:SF17">
    <property type="entry name" value="ABC TRANSPORTER ATP-BINDING PROTEIN"/>
    <property type="match status" value="1"/>
</dbReference>
<proteinExistence type="predicted"/>
<gene>
    <name evidence="7" type="ORF">GCM10007977_075520</name>
</gene>
<keyword evidence="2" id="KW-0813">Transport</keyword>
<evidence type="ECO:0000256" key="2">
    <source>
        <dbReference type="ARBA" id="ARBA00022448"/>
    </source>
</evidence>
<keyword evidence="5" id="KW-0046">Antibiotic resistance</keyword>
<evidence type="ECO:0000256" key="1">
    <source>
        <dbReference type="ARBA" id="ARBA00004202"/>
    </source>
</evidence>